<dbReference type="CDD" id="cd00130">
    <property type="entry name" value="PAS"/>
    <property type="match status" value="1"/>
</dbReference>
<dbReference type="InterPro" id="IPR001610">
    <property type="entry name" value="PAC"/>
</dbReference>
<dbReference type="PROSITE" id="PS50113">
    <property type="entry name" value="PAC"/>
    <property type="match status" value="1"/>
</dbReference>
<feature type="domain" description="PAC" evidence="2">
    <location>
        <begin position="77"/>
        <end position="134"/>
    </location>
</feature>
<keyword evidence="4" id="KW-1185">Reference proteome</keyword>
<dbReference type="PROSITE" id="PS50112">
    <property type="entry name" value="PAS"/>
    <property type="match status" value="1"/>
</dbReference>
<dbReference type="Gene3D" id="3.30.450.20">
    <property type="entry name" value="PAS domain"/>
    <property type="match status" value="1"/>
</dbReference>
<proteinExistence type="predicted"/>
<organism evidence="3 4">
    <name type="scientific">Mariniflexile jejuense</name>
    <dbReference type="NCBI Taxonomy" id="1173582"/>
    <lineage>
        <taxon>Bacteria</taxon>
        <taxon>Pseudomonadati</taxon>
        <taxon>Bacteroidota</taxon>
        <taxon>Flavobacteriia</taxon>
        <taxon>Flavobacteriales</taxon>
        <taxon>Flavobacteriaceae</taxon>
        <taxon>Mariniflexile</taxon>
    </lineage>
</organism>
<protein>
    <submittedName>
        <fullName evidence="3">PAS domain-containing protein</fullName>
    </submittedName>
</protein>
<accession>A0ABW3JJB1</accession>
<dbReference type="InterPro" id="IPR000700">
    <property type="entry name" value="PAS-assoc_C"/>
</dbReference>
<dbReference type="InterPro" id="IPR000014">
    <property type="entry name" value="PAS"/>
</dbReference>
<dbReference type="InterPro" id="IPR035965">
    <property type="entry name" value="PAS-like_dom_sf"/>
</dbReference>
<dbReference type="SMART" id="SM00086">
    <property type="entry name" value="PAC"/>
    <property type="match status" value="1"/>
</dbReference>
<dbReference type="RefSeq" id="WP_379925782.1">
    <property type="nucleotide sequence ID" value="NZ_JBHTJI010000001.1"/>
</dbReference>
<feature type="domain" description="PAS" evidence="1">
    <location>
        <begin position="29"/>
        <end position="69"/>
    </location>
</feature>
<dbReference type="Pfam" id="PF13426">
    <property type="entry name" value="PAS_9"/>
    <property type="match status" value="1"/>
</dbReference>
<dbReference type="InterPro" id="IPR052163">
    <property type="entry name" value="DGC-Regulatory_Protein"/>
</dbReference>
<dbReference type="Proteomes" id="UP001597061">
    <property type="component" value="Unassembled WGS sequence"/>
</dbReference>
<evidence type="ECO:0000259" key="2">
    <source>
        <dbReference type="PROSITE" id="PS50113"/>
    </source>
</evidence>
<reference evidence="4" key="1">
    <citation type="journal article" date="2019" name="Int. J. Syst. Evol. Microbiol.">
        <title>The Global Catalogue of Microorganisms (GCM) 10K type strain sequencing project: providing services to taxonomists for standard genome sequencing and annotation.</title>
        <authorList>
            <consortium name="The Broad Institute Genomics Platform"/>
            <consortium name="The Broad Institute Genome Sequencing Center for Infectious Disease"/>
            <person name="Wu L."/>
            <person name="Ma J."/>
        </authorList>
    </citation>
    <scope>NUCLEOTIDE SEQUENCE [LARGE SCALE GENOMIC DNA]</scope>
    <source>
        <strain evidence="4">CCUG 62414</strain>
    </source>
</reference>
<dbReference type="PANTHER" id="PTHR46663:SF3">
    <property type="entry name" value="SLL0267 PROTEIN"/>
    <property type="match status" value="1"/>
</dbReference>
<dbReference type="NCBIfam" id="TIGR00229">
    <property type="entry name" value="sensory_box"/>
    <property type="match status" value="1"/>
</dbReference>
<dbReference type="PANTHER" id="PTHR46663">
    <property type="entry name" value="DIGUANYLATE CYCLASE DGCT-RELATED"/>
    <property type="match status" value="1"/>
</dbReference>
<dbReference type="SUPFAM" id="SSF55785">
    <property type="entry name" value="PYP-like sensor domain (PAS domain)"/>
    <property type="match status" value="1"/>
</dbReference>
<evidence type="ECO:0000259" key="1">
    <source>
        <dbReference type="PROSITE" id="PS50112"/>
    </source>
</evidence>
<evidence type="ECO:0000313" key="3">
    <source>
        <dbReference type="EMBL" id="MFD0990190.1"/>
    </source>
</evidence>
<evidence type="ECO:0000313" key="4">
    <source>
        <dbReference type="Proteomes" id="UP001597061"/>
    </source>
</evidence>
<comment type="caution">
    <text evidence="3">The sequence shown here is derived from an EMBL/GenBank/DDBJ whole genome shotgun (WGS) entry which is preliminary data.</text>
</comment>
<dbReference type="EMBL" id="JBHTJI010000001">
    <property type="protein sequence ID" value="MFD0990190.1"/>
    <property type="molecule type" value="Genomic_DNA"/>
</dbReference>
<name>A0ABW3JJB1_9FLAO</name>
<gene>
    <name evidence="3" type="ORF">ACFQ1R_08785</name>
</gene>
<sequence length="134" mass="15438">METTKHHMWRLYPDIAISKFITKNIAFSVSDKNGRIVYANEKFCGITGRKENELIGVENSLYSATHHKDLFYKHLWHTIEQGLIWNGILKNTTKTGKKIYLETTIVPIKDDDGNIESYVSMFLDASEIKTEAVK</sequence>